<keyword evidence="3" id="KW-1185">Reference proteome</keyword>
<organism evidence="2 3">
    <name type="scientific">Rhizophagus irregularis</name>
    <dbReference type="NCBI Taxonomy" id="588596"/>
    <lineage>
        <taxon>Eukaryota</taxon>
        <taxon>Fungi</taxon>
        <taxon>Fungi incertae sedis</taxon>
        <taxon>Mucoromycota</taxon>
        <taxon>Glomeromycotina</taxon>
        <taxon>Glomeromycetes</taxon>
        <taxon>Glomerales</taxon>
        <taxon>Glomeraceae</taxon>
        <taxon>Rhizophagus</taxon>
    </lineage>
</organism>
<gene>
    <name evidence="2" type="ORF">RhiirA4_527962</name>
</gene>
<evidence type="ECO:0000256" key="1">
    <source>
        <dbReference type="SAM" id="MobiDB-lite"/>
    </source>
</evidence>
<evidence type="ECO:0000313" key="2">
    <source>
        <dbReference type="EMBL" id="PKY49515.1"/>
    </source>
</evidence>
<reference evidence="2 3" key="1">
    <citation type="submission" date="2015-10" db="EMBL/GenBank/DDBJ databases">
        <title>Genome analyses suggest a sexual origin of heterokaryosis in a supposedly ancient asexual fungus.</title>
        <authorList>
            <person name="Ropars J."/>
            <person name="Sedzielewska K."/>
            <person name="Noel J."/>
            <person name="Charron P."/>
            <person name="Farinelli L."/>
            <person name="Marton T."/>
            <person name="Kruger M."/>
            <person name="Pelin A."/>
            <person name="Brachmann A."/>
            <person name="Corradi N."/>
        </authorList>
    </citation>
    <scope>NUCLEOTIDE SEQUENCE [LARGE SCALE GENOMIC DNA]</scope>
    <source>
        <strain evidence="2 3">A4</strain>
    </source>
</reference>
<dbReference type="VEuPathDB" id="FungiDB:FUN_010109"/>
<accession>A0A2I1GSF7</accession>
<sequence length="171" mass="19932">MKQLMQKIQEIRMFSRFAAEDSNNEIDAATERDKKRKELDKDNEYTSTPTCTNIEGEAQGKEEDYDEYVIADKEKIAFWTGNDQKRRKPESLLTTPISRFSRDKCLSVIYKSYSIPGYEDTVSPEFIDDPTGEVTSKKVDALATDLKHRKLMDDKYHLTKYLVKMIHSEEN</sequence>
<dbReference type="EMBL" id="LLXI01000753">
    <property type="protein sequence ID" value="PKY49515.1"/>
    <property type="molecule type" value="Genomic_DNA"/>
</dbReference>
<name>A0A2I1GSF7_9GLOM</name>
<feature type="region of interest" description="Disordered" evidence="1">
    <location>
        <begin position="22"/>
        <end position="59"/>
    </location>
</feature>
<dbReference type="AlphaFoldDB" id="A0A2I1GSF7"/>
<comment type="caution">
    <text evidence="2">The sequence shown here is derived from an EMBL/GenBank/DDBJ whole genome shotgun (WGS) entry which is preliminary data.</text>
</comment>
<proteinExistence type="predicted"/>
<protein>
    <submittedName>
        <fullName evidence="2">Uncharacterized protein</fullName>
    </submittedName>
</protein>
<dbReference type="Proteomes" id="UP000234323">
    <property type="component" value="Unassembled WGS sequence"/>
</dbReference>
<evidence type="ECO:0000313" key="3">
    <source>
        <dbReference type="Proteomes" id="UP000234323"/>
    </source>
</evidence>
<feature type="compositionally biased region" description="Basic and acidic residues" evidence="1">
    <location>
        <begin position="29"/>
        <end position="44"/>
    </location>
</feature>